<accession>A0AAV8BT42</accession>
<keyword evidence="1" id="KW-0812">Transmembrane</keyword>
<gene>
    <name evidence="2" type="ORF">LUZ62_080758</name>
</gene>
<evidence type="ECO:0000313" key="3">
    <source>
        <dbReference type="Proteomes" id="UP001140206"/>
    </source>
</evidence>
<evidence type="ECO:0000313" key="2">
    <source>
        <dbReference type="EMBL" id="KAJ4746353.1"/>
    </source>
</evidence>
<dbReference type="AlphaFoldDB" id="A0AAV8BT42"/>
<keyword evidence="1" id="KW-0472">Membrane</keyword>
<comment type="caution">
    <text evidence="2">The sequence shown here is derived from an EMBL/GenBank/DDBJ whole genome shotgun (WGS) entry which is preliminary data.</text>
</comment>
<dbReference type="EMBL" id="JAMFTS010000005">
    <property type="protein sequence ID" value="KAJ4746353.1"/>
    <property type="molecule type" value="Genomic_DNA"/>
</dbReference>
<evidence type="ECO:0000256" key="1">
    <source>
        <dbReference type="SAM" id="Phobius"/>
    </source>
</evidence>
<name>A0AAV8BT42_9POAL</name>
<dbReference type="PANTHER" id="PTHR37754:SF4">
    <property type="entry name" value="EF-HAND DOMAIN-CONTAINING PROTEIN"/>
    <property type="match status" value="1"/>
</dbReference>
<dbReference type="PANTHER" id="PTHR37754">
    <property type="entry name" value="CALCIUM ION-BINDING PROTEIN"/>
    <property type="match status" value="1"/>
</dbReference>
<keyword evidence="3" id="KW-1185">Reference proteome</keyword>
<reference evidence="2" key="1">
    <citation type="submission" date="2022-08" db="EMBL/GenBank/DDBJ databases">
        <authorList>
            <person name="Marques A."/>
        </authorList>
    </citation>
    <scope>NUCLEOTIDE SEQUENCE</scope>
    <source>
        <strain evidence="2">RhyPub2mFocal</strain>
        <tissue evidence="2">Leaves</tissue>
    </source>
</reference>
<organism evidence="2 3">
    <name type="scientific">Rhynchospora pubera</name>
    <dbReference type="NCBI Taxonomy" id="906938"/>
    <lineage>
        <taxon>Eukaryota</taxon>
        <taxon>Viridiplantae</taxon>
        <taxon>Streptophyta</taxon>
        <taxon>Embryophyta</taxon>
        <taxon>Tracheophyta</taxon>
        <taxon>Spermatophyta</taxon>
        <taxon>Magnoliopsida</taxon>
        <taxon>Liliopsida</taxon>
        <taxon>Poales</taxon>
        <taxon>Cyperaceae</taxon>
        <taxon>Cyperoideae</taxon>
        <taxon>Rhynchosporeae</taxon>
        <taxon>Rhynchospora</taxon>
    </lineage>
</organism>
<keyword evidence="1" id="KW-1133">Transmembrane helix</keyword>
<feature type="transmembrane region" description="Helical" evidence="1">
    <location>
        <begin position="104"/>
        <end position="123"/>
    </location>
</feature>
<sequence>MWNNSFYIVIRDFAGKCHVERICNKVFDECSESDDKAHLKLEKLHVATLLVYNSVNKQLFSPHKEPPSMSTIDQKVAEYKRVPMVTIDRIEFNRLMMEWIRKDLYVVLANRAVLAFVAAPALAVATKRATKDVPHVGKAVAKVPTPLLFSLFSVGLVLLQDFRVG</sequence>
<feature type="transmembrane region" description="Helical" evidence="1">
    <location>
        <begin position="143"/>
        <end position="159"/>
    </location>
</feature>
<proteinExistence type="predicted"/>
<dbReference type="Proteomes" id="UP001140206">
    <property type="component" value="Chromosome 5"/>
</dbReference>
<protein>
    <submittedName>
        <fullName evidence="2">EF hand family protein</fullName>
    </submittedName>
</protein>